<reference evidence="1 2" key="2">
    <citation type="journal article" date="2022" name="Mol. Biol. Evol.">
        <title>Comparative Genomics Reveals Insights into the Divergent Evolution of Astigmatic Mites and Household Pest Adaptations.</title>
        <authorList>
            <person name="Xiong Q."/>
            <person name="Wan A.T."/>
            <person name="Liu X."/>
            <person name="Fung C.S."/>
            <person name="Xiao X."/>
            <person name="Malainual N."/>
            <person name="Hou J."/>
            <person name="Wang L."/>
            <person name="Wang M."/>
            <person name="Yang K.Y."/>
            <person name="Cui Y."/>
            <person name="Leung E.L."/>
            <person name="Nong W."/>
            <person name="Shin S.K."/>
            <person name="Au S.W."/>
            <person name="Jeong K.Y."/>
            <person name="Chew F.T."/>
            <person name="Hui J.H."/>
            <person name="Leung T.F."/>
            <person name="Tungtrongchitr A."/>
            <person name="Zhong N."/>
            <person name="Liu Z."/>
            <person name="Tsui S.K."/>
        </authorList>
    </citation>
    <scope>NUCLEOTIDE SEQUENCE [LARGE SCALE GENOMIC DNA]</scope>
    <source>
        <strain evidence="1">Derp</strain>
    </source>
</reference>
<sequence>MSCPLNHQHRNILRCRWCWRRGGGHYCSRSLYFLGLYMDVPHNNNNHNHNNHHNHHQVFSFSSFFRKEIQKGNIVHNNNDDDDDNNISKYL</sequence>
<keyword evidence="2" id="KW-1185">Reference proteome</keyword>
<comment type="caution">
    <text evidence="1">The sequence shown here is derived from an EMBL/GenBank/DDBJ whole genome shotgun (WGS) entry which is preliminary data.</text>
</comment>
<accession>A0ABQ8JLN6</accession>
<organism evidence="1 2">
    <name type="scientific">Dermatophagoides pteronyssinus</name>
    <name type="common">European house dust mite</name>
    <dbReference type="NCBI Taxonomy" id="6956"/>
    <lineage>
        <taxon>Eukaryota</taxon>
        <taxon>Metazoa</taxon>
        <taxon>Ecdysozoa</taxon>
        <taxon>Arthropoda</taxon>
        <taxon>Chelicerata</taxon>
        <taxon>Arachnida</taxon>
        <taxon>Acari</taxon>
        <taxon>Acariformes</taxon>
        <taxon>Sarcoptiformes</taxon>
        <taxon>Astigmata</taxon>
        <taxon>Psoroptidia</taxon>
        <taxon>Analgoidea</taxon>
        <taxon>Pyroglyphidae</taxon>
        <taxon>Dermatophagoidinae</taxon>
        <taxon>Dermatophagoides</taxon>
    </lineage>
</organism>
<evidence type="ECO:0000313" key="1">
    <source>
        <dbReference type="EMBL" id="KAH9423529.1"/>
    </source>
</evidence>
<dbReference type="Proteomes" id="UP000887458">
    <property type="component" value="Unassembled WGS sequence"/>
</dbReference>
<dbReference type="EMBL" id="NJHN03000032">
    <property type="protein sequence ID" value="KAH9423529.1"/>
    <property type="molecule type" value="Genomic_DNA"/>
</dbReference>
<protein>
    <submittedName>
        <fullName evidence="1">Uncharacterized protein</fullName>
    </submittedName>
</protein>
<name>A0ABQ8JLN6_DERPT</name>
<proteinExistence type="predicted"/>
<evidence type="ECO:0000313" key="2">
    <source>
        <dbReference type="Proteomes" id="UP000887458"/>
    </source>
</evidence>
<reference evidence="1 2" key="1">
    <citation type="journal article" date="2018" name="J. Allergy Clin. Immunol.">
        <title>High-quality assembly of Dermatophagoides pteronyssinus genome and transcriptome reveals a wide range of novel allergens.</title>
        <authorList>
            <person name="Liu X.Y."/>
            <person name="Yang K.Y."/>
            <person name="Wang M.Q."/>
            <person name="Kwok J.S."/>
            <person name="Zeng X."/>
            <person name="Yang Z."/>
            <person name="Xiao X.J."/>
            <person name="Lau C.P."/>
            <person name="Li Y."/>
            <person name="Huang Z.M."/>
            <person name="Ba J.G."/>
            <person name="Yim A.K."/>
            <person name="Ouyang C.Y."/>
            <person name="Ngai S.M."/>
            <person name="Chan T.F."/>
            <person name="Leung E.L."/>
            <person name="Liu L."/>
            <person name="Liu Z.G."/>
            <person name="Tsui S.K."/>
        </authorList>
    </citation>
    <scope>NUCLEOTIDE SEQUENCE [LARGE SCALE GENOMIC DNA]</scope>
    <source>
        <strain evidence="1">Derp</strain>
    </source>
</reference>
<gene>
    <name evidence="1" type="ORF">DERP_003810</name>
</gene>